<dbReference type="AlphaFoldDB" id="A0A1F6NQW0"/>
<name>A0A1F6NQW0_9BACT</name>
<dbReference type="Pfam" id="PF12732">
    <property type="entry name" value="YtxH"/>
    <property type="match status" value="1"/>
</dbReference>
<reference evidence="1 2" key="1">
    <citation type="journal article" date="2016" name="Nat. Commun.">
        <title>Thousands of microbial genomes shed light on interconnected biogeochemical processes in an aquifer system.</title>
        <authorList>
            <person name="Anantharaman K."/>
            <person name="Brown C.T."/>
            <person name="Hug L.A."/>
            <person name="Sharon I."/>
            <person name="Castelle C.J."/>
            <person name="Probst A.J."/>
            <person name="Thomas B.C."/>
            <person name="Singh A."/>
            <person name="Wilkins M.J."/>
            <person name="Karaoz U."/>
            <person name="Brodie E.L."/>
            <person name="Williams K.H."/>
            <person name="Hubbard S.S."/>
            <person name="Banfield J.F."/>
        </authorList>
    </citation>
    <scope>NUCLEOTIDE SEQUENCE [LARGE SCALE GENOMIC DNA]</scope>
</reference>
<organism evidence="1 2">
    <name type="scientific">Candidatus Magasanikbacteria bacterium RIFOXYC12_FULL_33_11</name>
    <dbReference type="NCBI Taxonomy" id="1798701"/>
    <lineage>
        <taxon>Bacteria</taxon>
        <taxon>Candidatus Magasanikiibacteriota</taxon>
    </lineage>
</organism>
<dbReference type="InterPro" id="IPR024623">
    <property type="entry name" value="YtxH"/>
</dbReference>
<proteinExistence type="predicted"/>
<comment type="caution">
    <text evidence="1">The sequence shown here is derived from an EMBL/GenBank/DDBJ whole genome shotgun (WGS) entry which is preliminary data.</text>
</comment>
<dbReference type="EMBL" id="MFQW01000027">
    <property type="protein sequence ID" value="OGH86265.1"/>
    <property type="molecule type" value="Genomic_DNA"/>
</dbReference>
<evidence type="ECO:0000313" key="1">
    <source>
        <dbReference type="EMBL" id="OGH86265.1"/>
    </source>
</evidence>
<evidence type="ECO:0008006" key="3">
    <source>
        <dbReference type="Google" id="ProtNLM"/>
    </source>
</evidence>
<protein>
    <recommendedName>
        <fullName evidence="3">YtxH domain-containing protein</fullName>
    </recommendedName>
</protein>
<sequence length="111" mass="12603">MGKFKKGLFLGGLLGAGLVWLNATKKGKEVRNNLMDSAGDVYDDVKEKVLASEGWDKMTKTKYYQFVEQAVNKYAVENDLLDSMRDMIEKVVKSQWKNHSKGVSKKKIVKK</sequence>
<dbReference type="Proteomes" id="UP000178349">
    <property type="component" value="Unassembled WGS sequence"/>
</dbReference>
<gene>
    <name evidence="1" type="ORF">A2493_00175</name>
</gene>
<evidence type="ECO:0000313" key="2">
    <source>
        <dbReference type="Proteomes" id="UP000178349"/>
    </source>
</evidence>
<accession>A0A1F6NQW0</accession>